<feature type="non-terminal residue" evidence="2">
    <location>
        <position position="1"/>
    </location>
</feature>
<dbReference type="AlphaFoldDB" id="A0AAD8C9T9"/>
<name>A0AAD8C9T9_BIOPF</name>
<organism evidence="2 3">
    <name type="scientific">Biomphalaria pfeifferi</name>
    <name type="common">Bloodfluke planorb</name>
    <name type="synonym">Freshwater snail</name>
    <dbReference type="NCBI Taxonomy" id="112525"/>
    <lineage>
        <taxon>Eukaryota</taxon>
        <taxon>Metazoa</taxon>
        <taxon>Spiralia</taxon>
        <taxon>Lophotrochozoa</taxon>
        <taxon>Mollusca</taxon>
        <taxon>Gastropoda</taxon>
        <taxon>Heterobranchia</taxon>
        <taxon>Euthyneura</taxon>
        <taxon>Panpulmonata</taxon>
        <taxon>Hygrophila</taxon>
        <taxon>Lymnaeoidea</taxon>
        <taxon>Planorbidae</taxon>
        <taxon>Biomphalaria</taxon>
    </lineage>
</organism>
<sequence>TCGEVLGEQGARRGGSAGHRSKREEEIIKVQGETSGCNGREDNTRRHCPRPLTTSTTRQAQSINSCHWHSHSNGTDEVHSMVSPADITHFWQYVFITRAN</sequence>
<evidence type="ECO:0000313" key="3">
    <source>
        <dbReference type="Proteomes" id="UP001233172"/>
    </source>
</evidence>
<comment type="caution">
    <text evidence="2">The sequence shown here is derived from an EMBL/GenBank/DDBJ whole genome shotgun (WGS) entry which is preliminary data.</text>
</comment>
<gene>
    <name evidence="2" type="ORF">Bpfe_001565</name>
</gene>
<evidence type="ECO:0000313" key="2">
    <source>
        <dbReference type="EMBL" id="KAK0068602.1"/>
    </source>
</evidence>
<protein>
    <submittedName>
        <fullName evidence="2">Uncharacterized protein</fullName>
    </submittedName>
</protein>
<keyword evidence="3" id="KW-1185">Reference proteome</keyword>
<dbReference type="Proteomes" id="UP001233172">
    <property type="component" value="Unassembled WGS sequence"/>
</dbReference>
<feature type="region of interest" description="Disordered" evidence="1">
    <location>
        <begin position="1"/>
        <end position="61"/>
    </location>
</feature>
<evidence type="ECO:0000256" key="1">
    <source>
        <dbReference type="SAM" id="MobiDB-lite"/>
    </source>
</evidence>
<feature type="compositionally biased region" description="Polar residues" evidence="1">
    <location>
        <begin position="52"/>
        <end position="61"/>
    </location>
</feature>
<reference evidence="2" key="1">
    <citation type="journal article" date="2023" name="PLoS Negl. Trop. Dis.">
        <title>A genome sequence for Biomphalaria pfeifferi, the major vector snail for the human-infecting parasite Schistosoma mansoni.</title>
        <authorList>
            <person name="Bu L."/>
            <person name="Lu L."/>
            <person name="Laidemitt M.R."/>
            <person name="Zhang S.M."/>
            <person name="Mutuku M."/>
            <person name="Mkoji G."/>
            <person name="Steinauer M."/>
            <person name="Loker E.S."/>
        </authorList>
    </citation>
    <scope>NUCLEOTIDE SEQUENCE</scope>
    <source>
        <strain evidence="2">KasaAsao</strain>
    </source>
</reference>
<proteinExistence type="predicted"/>
<reference evidence="2" key="2">
    <citation type="submission" date="2023-04" db="EMBL/GenBank/DDBJ databases">
        <authorList>
            <person name="Bu L."/>
            <person name="Lu L."/>
            <person name="Laidemitt M.R."/>
            <person name="Zhang S.M."/>
            <person name="Mutuku M."/>
            <person name="Mkoji G."/>
            <person name="Steinauer M."/>
            <person name="Loker E.S."/>
        </authorList>
    </citation>
    <scope>NUCLEOTIDE SEQUENCE</scope>
    <source>
        <strain evidence="2">KasaAsao</strain>
        <tissue evidence="2">Whole Snail</tissue>
    </source>
</reference>
<dbReference type="EMBL" id="JASAOG010000004">
    <property type="protein sequence ID" value="KAK0068602.1"/>
    <property type="molecule type" value="Genomic_DNA"/>
</dbReference>
<accession>A0AAD8C9T9</accession>